<protein>
    <recommendedName>
        <fullName evidence="5">LppX_LprAFG lipoprotein</fullName>
    </recommendedName>
</protein>
<feature type="chain" id="PRO_5046050462" description="LppX_LprAFG lipoprotein" evidence="2">
    <location>
        <begin position="19"/>
        <end position="312"/>
    </location>
</feature>
<name>A0ABX2DS96_9BACL</name>
<reference evidence="3 4" key="1">
    <citation type="submission" date="2020-05" db="EMBL/GenBank/DDBJ databases">
        <title>Paenibacillus glebae, sp. nov., Paenibacillus humi sp. nov., Paenibacillus pedi sp. nov., Paenibacillus terrestris sp. nov. and Paenibacillus terricola sp. nov., isolated from a forest top soil sample.</title>
        <authorList>
            <person name="Qi S."/>
            <person name="Carlier A."/>
            <person name="Cnockaert M."/>
            <person name="Vandamme P."/>
        </authorList>
    </citation>
    <scope>NUCLEOTIDE SEQUENCE [LARGE SCALE GENOMIC DNA]</scope>
    <source>
        <strain evidence="3 4">LMG 29502</strain>
    </source>
</reference>
<evidence type="ECO:0000256" key="2">
    <source>
        <dbReference type="SAM" id="SignalP"/>
    </source>
</evidence>
<dbReference type="RefSeq" id="WP_173136771.1">
    <property type="nucleotide sequence ID" value="NZ_JABMKX010000010.1"/>
</dbReference>
<dbReference type="PROSITE" id="PS51257">
    <property type="entry name" value="PROKAR_LIPOPROTEIN"/>
    <property type="match status" value="1"/>
</dbReference>
<dbReference type="InterPro" id="IPR046720">
    <property type="entry name" value="DUF6612"/>
</dbReference>
<keyword evidence="2" id="KW-0732">Signal</keyword>
<organism evidence="3 4">
    <name type="scientific">Paenibacillus tritici</name>
    <dbReference type="NCBI Taxonomy" id="1873425"/>
    <lineage>
        <taxon>Bacteria</taxon>
        <taxon>Bacillati</taxon>
        <taxon>Bacillota</taxon>
        <taxon>Bacilli</taxon>
        <taxon>Bacillales</taxon>
        <taxon>Paenibacillaceae</taxon>
        <taxon>Paenibacillus</taxon>
    </lineage>
</organism>
<dbReference type="Pfam" id="PF20316">
    <property type="entry name" value="DUF6612"/>
    <property type="match status" value="1"/>
</dbReference>
<accession>A0ABX2DS96</accession>
<evidence type="ECO:0000313" key="3">
    <source>
        <dbReference type="EMBL" id="NQX47520.1"/>
    </source>
</evidence>
<dbReference type="EMBL" id="JABMKX010000010">
    <property type="protein sequence ID" value="NQX47520.1"/>
    <property type="molecule type" value="Genomic_DNA"/>
</dbReference>
<feature type="signal peptide" evidence="2">
    <location>
        <begin position="1"/>
        <end position="18"/>
    </location>
</feature>
<gene>
    <name evidence="3" type="ORF">HQN87_19480</name>
</gene>
<sequence>MKKWTTLCMGVALSVALAACGNNEEAKPSEGAATAAPSSAAATTAPEASASAAPAEQTTDGVPTVDELIQKTAAAGAELKGFAMDSQVKQKIVMKQGDQNTEQATDMTIKSQFTKDPLQMHQEIEMKLAGQGDQKMEQYVTADGFYSMTNGQWMKMPSSMSEQVVAAMQQSASPEKQLEQFKAISEQTKITEDGDNYLLAAEVSGDSVKELAKSYMNQGGSADPQMAAMMEQMNIKSMNISYAVDKKTYYPTKTDVTMVMDMTSGEQTMSMDMNMTATIKDHNKVTEIKIPQEALDAKEIEMPAAPAAPTTP</sequence>
<feature type="region of interest" description="Disordered" evidence="1">
    <location>
        <begin position="25"/>
        <end position="61"/>
    </location>
</feature>
<feature type="compositionally biased region" description="Low complexity" evidence="1">
    <location>
        <begin position="29"/>
        <end position="56"/>
    </location>
</feature>
<comment type="caution">
    <text evidence="3">The sequence shown here is derived from an EMBL/GenBank/DDBJ whole genome shotgun (WGS) entry which is preliminary data.</text>
</comment>
<evidence type="ECO:0008006" key="5">
    <source>
        <dbReference type="Google" id="ProtNLM"/>
    </source>
</evidence>
<proteinExistence type="predicted"/>
<evidence type="ECO:0000313" key="4">
    <source>
        <dbReference type="Proteomes" id="UP000711047"/>
    </source>
</evidence>
<dbReference type="Proteomes" id="UP000711047">
    <property type="component" value="Unassembled WGS sequence"/>
</dbReference>
<keyword evidence="4" id="KW-1185">Reference proteome</keyword>
<evidence type="ECO:0000256" key="1">
    <source>
        <dbReference type="SAM" id="MobiDB-lite"/>
    </source>
</evidence>